<evidence type="ECO:0000313" key="3">
    <source>
        <dbReference type="EMBL" id="BBZ12749.1"/>
    </source>
</evidence>
<evidence type="ECO:0000313" key="6">
    <source>
        <dbReference type="Proteomes" id="UP000467379"/>
    </source>
</evidence>
<accession>A0A7I7W5F5</accession>
<dbReference type="InterPro" id="IPR014729">
    <property type="entry name" value="Rossmann-like_a/b/a_fold"/>
</dbReference>
<evidence type="ECO:0000313" key="5">
    <source>
        <dbReference type="Proteomes" id="UP000192441"/>
    </source>
</evidence>
<dbReference type="EMBL" id="MVHM01000011">
    <property type="protein sequence ID" value="ORA35706.1"/>
    <property type="molecule type" value="Genomic_DNA"/>
</dbReference>
<dbReference type="PRINTS" id="PR01438">
    <property type="entry name" value="UNVRSLSTRESS"/>
</dbReference>
<evidence type="ECO:0000313" key="4">
    <source>
        <dbReference type="EMBL" id="ORA35706.1"/>
    </source>
</evidence>
<dbReference type="Proteomes" id="UP000467379">
    <property type="component" value="Chromosome"/>
</dbReference>
<organism evidence="4 5">
    <name type="scientific">Mycobacterium branderi</name>
    <dbReference type="NCBI Taxonomy" id="43348"/>
    <lineage>
        <taxon>Bacteria</taxon>
        <taxon>Bacillati</taxon>
        <taxon>Actinomycetota</taxon>
        <taxon>Actinomycetes</taxon>
        <taxon>Mycobacteriales</taxon>
        <taxon>Mycobacteriaceae</taxon>
        <taxon>Mycobacterium</taxon>
    </lineage>
</organism>
<comment type="similarity">
    <text evidence="1">Belongs to the universal stress protein A family.</text>
</comment>
<dbReference type="RefSeq" id="WP_083132514.1">
    <property type="nucleotide sequence ID" value="NZ_AP022606.1"/>
</dbReference>
<name>A0A7I7W5F5_9MYCO</name>
<dbReference type="PANTHER" id="PTHR46268">
    <property type="entry name" value="STRESS RESPONSE PROTEIN NHAX"/>
    <property type="match status" value="1"/>
</dbReference>
<feature type="domain" description="UspA" evidence="2">
    <location>
        <begin position="10"/>
        <end position="138"/>
    </location>
</feature>
<dbReference type="InterPro" id="IPR006016">
    <property type="entry name" value="UspA"/>
</dbReference>
<reference evidence="3" key="3">
    <citation type="submission" date="2020-02" db="EMBL/GenBank/DDBJ databases">
        <authorList>
            <person name="Matsumoto Y."/>
            <person name="Motooka D."/>
            <person name="Nakamura S."/>
        </authorList>
    </citation>
    <scope>NUCLEOTIDE SEQUENCE</scope>
    <source>
        <strain evidence="3">JCM 12687</strain>
    </source>
</reference>
<keyword evidence="6" id="KW-1185">Reference proteome</keyword>
<dbReference type="Gene3D" id="3.40.50.620">
    <property type="entry name" value="HUPs"/>
    <property type="match status" value="2"/>
</dbReference>
<evidence type="ECO:0000256" key="1">
    <source>
        <dbReference type="ARBA" id="ARBA00008791"/>
    </source>
</evidence>
<protein>
    <submittedName>
        <fullName evidence="4">Universal stress protein</fullName>
    </submittedName>
</protein>
<dbReference type="SUPFAM" id="SSF52402">
    <property type="entry name" value="Adenine nucleotide alpha hydrolases-like"/>
    <property type="match status" value="2"/>
</dbReference>
<sequence length="271" mass="29377">MNASEIRSAVIVGVDGSQASIHAAEWAVDEARVRGIPLRLLAVMKATHSSNDDYYRDLKHAETSVGAAQAAVEAMGLPVKVETEIRRGQPAAVLVSESHDADMLCVGSVGIGRYSRALLGSTATSVAEQAHCPVAVIRSRPDQPRKDIDWIVVAVDEASNEDLVVDQAMSEAQLRKLPVLAIGVTQRGIAGTAPDELDERLTPWRRWYPDVHVYPVATGTDVARFLHDNDDNWAPLAVISSDDADRLAQIIGSKQHPVFRHTEASVLIVRD</sequence>
<evidence type="ECO:0000259" key="2">
    <source>
        <dbReference type="Pfam" id="PF00582"/>
    </source>
</evidence>
<reference evidence="4 5" key="1">
    <citation type="submission" date="2016-12" db="EMBL/GenBank/DDBJ databases">
        <title>The new phylogeny of genus Mycobacterium.</title>
        <authorList>
            <person name="Tortoli E."/>
            <person name="Trovato A."/>
            <person name="Cirillo D.M."/>
        </authorList>
    </citation>
    <scope>NUCLEOTIDE SEQUENCE [LARGE SCALE GENOMIC DNA]</scope>
    <source>
        <strain evidence="4 5">DSM 44624</strain>
    </source>
</reference>
<dbReference type="PANTHER" id="PTHR46268:SF6">
    <property type="entry name" value="UNIVERSAL STRESS PROTEIN UP12"/>
    <property type="match status" value="1"/>
</dbReference>
<gene>
    <name evidence="4" type="ORF">BST20_16655</name>
    <name evidence="3" type="ORF">MBRA_29440</name>
</gene>
<dbReference type="AlphaFoldDB" id="A0A7I7W5F5"/>
<dbReference type="EMBL" id="AP022606">
    <property type="protein sequence ID" value="BBZ12749.1"/>
    <property type="molecule type" value="Genomic_DNA"/>
</dbReference>
<dbReference type="Proteomes" id="UP000192441">
    <property type="component" value="Unassembled WGS sequence"/>
</dbReference>
<dbReference type="InterPro" id="IPR006015">
    <property type="entry name" value="Universal_stress_UspA"/>
</dbReference>
<reference evidence="3 6" key="2">
    <citation type="journal article" date="2019" name="Emerg. Microbes Infect.">
        <title>Comprehensive subspecies identification of 175 nontuberculous mycobacteria species based on 7547 genomic profiles.</title>
        <authorList>
            <person name="Matsumoto Y."/>
            <person name="Kinjo T."/>
            <person name="Motooka D."/>
            <person name="Nabeya D."/>
            <person name="Jung N."/>
            <person name="Uechi K."/>
            <person name="Horii T."/>
            <person name="Iida T."/>
            <person name="Fujita J."/>
            <person name="Nakamura S."/>
        </authorList>
    </citation>
    <scope>NUCLEOTIDE SEQUENCE [LARGE SCALE GENOMIC DNA]</scope>
    <source>
        <strain evidence="3 6">JCM 12687</strain>
    </source>
</reference>
<dbReference type="OrthoDB" id="4614783at2"/>
<dbReference type="Pfam" id="PF00582">
    <property type="entry name" value="Usp"/>
    <property type="match status" value="1"/>
</dbReference>
<proteinExistence type="inferred from homology"/>